<keyword evidence="2" id="KW-1185">Reference proteome</keyword>
<organism evidence="1 2">
    <name type="scientific">Yersinia kristensenii</name>
    <dbReference type="NCBI Taxonomy" id="28152"/>
    <lineage>
        <taxon>Bacteria</taxon>
        <taxon>Pseudomonadati</taxon>
        <taxon>Pseudomonadota</taxon>
        <taxon>Gammaproteobacteria</taxon>
        <taxon>Enterobacterales</taxon>
        <taxon>Yersiniaceae</taxon>
        <taxon>Yersinia</taxon>
    </lineage>
</organism>
<accession>A0AB73QAS8</accession>
<comment type="caution">
    <text evidence="1">The sequence shown here is derived from an EMBL/GenBank/DDBJ whole genome shotgun (WGS) entry which is preliminary data.</text>
</comment>
<gene>
    <name evidence="1" type="ORF">CBW52_12605</name>
</gene>
<dbReference type="AlphaFoldDB" id="A0AB73QAS8"/>
<reference evidence="1 2" key="1">
    <citation type="submission" date="2017-05" db="EMBL/GenBank/DDBJ databases">
        <title>Whole genome sequencing of Yersinia kristensenii.</title>
        <authorList>
            <person name="Campioni F."/>
        </authorList>
    </citation>
    <scope>NUCLEOTIDE SEQUENCE [LARGE SCALE GENOMIC DNA]</scope>
    <source>
        <strain evidence="1 2">CFSAN060538</strain>
    </source>
</reference>
<name>A0AB73QAS8_YERKR</name>
<dbReference type="Proteomes" id="UP000195840">
    <property type="component" value="Unassembled WGS sequence"/>
</dbReference>
<proteinExistence type="predicted"/>
<evidence type="ECO:0000313" key="1">
    <source>
        <dbReference type="EMBL" id="OVZ79990.1"/>
    </source>
</evidence>
<dbReference type="EMBL" id="NHOG01000014">
    <property type="protein sequence ID" value="OVZ79990.1"/>
    <property type="molecule type" value="Genomic_DNA"/>
</dbReference>
<evidence type="ECO:0000313" key="2">
    <source>
        <dbReference type="Proteomes" id="UP000195840"/>
    </source>
</evidence>
<protein>
    <submittedName>
        <fullName evidence="1">Uncharacterized protein</fullName>
    </submittedName>
</protein>
<sequence length="137" mass="15098">MLHMVGNKICFSPTAKMYSTGFENLTINDLVSGNGGVNDNAEGSVFRNICDEIAQKYIPQHVRVNMMVTASPLTFTNASHGYESVLINEGNVILISFKQDTDPSTTGITSELYNIGSRRSISCILQRFSCVERNPNE</sequence>